<dbReference type="EMBL" id="KR137527">
    <property type="protein sequence ID" value="AKM76222.1"/>
    <property type="molecule type" value="Genomic_DNA"/>
</dbReference>
<evidence type="ECO:0000256" key="1">
    <source>
        <dbReference type="ARBA" id="ARBA00004147"/>
    </source>
</evidence>
<keyword evidence="10" id="KW-1162">Viral penetration into host cytoplasm</keyword>
<comment type="subunit">
    <text evidence="20">Homomultimer. Interacts with Rep; this interaction relocates Rep into the nucleus.</text>
</comment>
<dbReference type="GO" id="GO:0075509">
    <property type="term" value="P:endocytosis involved in viral entry into host cell"/>
    <property type="evidence" value="ECO:0007669"/>
    <property type="project" value="UniProtKB-KW"/>
</dbReference>
<reference evidence="22 23" key="1">
    <citation type="journal article" date="2015" name="Arch. Virol.">
        <title>A gyrovirus infecting a sea bird.</title>
        <authorList>
            <person name="Li L."/>
            <person name="Pesavento P.A."/>
            <person name="Gaynor A.M."/>
            <person name="Duerr R.S."/>
            <person name="Phan T.G."/>
            <person name="Zhang W."/>
            <person name="Deng X."/>
            <person name="Delwart E."/>
        </authorList>
    </citation>
    <scope>NUCLEOTIDE SEQUENCE [LARGE SCALE GENOMIC DNA]</scope>
    <source>
        <strain evidence="22">GyV8</strain>
    </source>
</reference>
<evidence type="ECO:0000256" key="14">
    <source>
        <dbReference type="ARBA" id="ARBA00022921"/>
    </source>
</evidence>
<keyword evidence="14" id="KW-0426">Late protein</keyword>
<keyword evidence="8" id="KW-1048">Host nucleus</keyword>
<keyword evidence="6" id="KW-1163">Viral penetration into host nucleus</keyword>
<protein>
    <recommendedName>
        <fullName evidence="4">Capsid protein</fullName>
    </recommendedName>
    <alternativeName>
        <fullName evidence="18">CA1</fullName>
    </alternativeName>
    <alternativeName>
        <fullName evidence="19">Coat protein</fullName>
    </alternativeName>
</protein>
<dbReference type="GO" id="GO:0039615">
    <property type="term" value="C:T=1 icosahedral viral capsid"/>
    <property type="evidence" value="ECO:0007669"/>
    <property type="project" value="UniProtKB-KW"/>
</dbReference>
<comment type="subcellular location">
    <subcellularLocation>
        <location evidence="1">Host nucleus</location>
    </subcellularLocation>
    <subcellularLocation>
        <location evidence="2">Virion</location>
    </subcellularLocation>
</comment>
<evidence type="ECO:0000256" key="16">
    <source>
        <dbReference type="ARBA" id="ARBA00023296"/>
    </source>
</evidence>
<evidence type="ECO:0000256" key="3">
    <source>
        <dbReference type="ARBA" id="ARBA00010628"/>
    </source>
</evidence>
<evidence type="ECO:0000256" key="17">
    <source>
        <dbReference type="ARBA" id="ARBA00025551"/>
    </source>
</evidence>
<evidence type="ECO:0000256" key="9">
    <source>
        <dbReference type="ARBA" id="ARBA00022581"/>
    </source>
</evidence>
<evidence type="ECO:0000256" key="11">
    <source>
        <dbReference type="ARBA" id="ARBA00022804"/>
    </source>
</evidence>
<feature type="compositionally biased region" description="Low complexity" evidence="21">
    <location>
        <begin position="371"/>
        <end position="383"/>
    </location>
</feature>
<evidence type="ECO:0000256" key="21">
    <source>
        <dbReference type="SAM" id="MobiDB-lite"/>
    </source>
</evidence>
<evidence type="ECO:0000256" key="2">
    <source>
        <dbReference type="ARBA" id="ARBA00004328"/>
    </source>
</evidence>
<evidence type="ECO:0000256" key="12">
    <source>
        <dbReference type="ARBA" id="ARBA00022844"/>
    </source>
</evidence>
<evidence type="ECO:0000313" key="22">
    <source>
        <dbReference type="EMBL" id="AKM76222.1"/>
    </source>
</evidence>
<dbReference type="Proteomes" id="UP000110876">
    <property type="component" value="Segment"/>
</dbReference>
<evidence type="ECO:0000256" key="20">
    <source>
        <dbReference type="ARBA" id="ARBA00046371"/>
    </source>
</evidence>
<dbReference type="InterPro" id="IPR007291">
    <property type="entry name" value="Capsid_protein"/>
</dbReference>
<keyword evidence="5" id="KW-1140">T=1 icosahedral capsid protein</keyword>
<keyword evidence="13" id="KW-1164">Virus endocytosis by host</keyword>
<evidence type="ECO:0000256" key="7">
    <source>
        <dbReference type="ARBA" id="ARBA00022561"/>
    </source>
</evidence>
<dbReference type="OrthoDB" id="8599at10239"/>
<keyword evidence="9" id="KW-0945">Host-virus interaction</keyword>
<feature type="region of interest" description="Disordered" evidence="21">
    <location>
        <begin position="333"/>
        <end position="395"/>
    </location>
</feature>
<evidence type="ECO:0000256" key="19">
    <source>
        <dbReference type="ARBA" id="ARBA00031336"/>
    </source>
</evidence>
<evidence type="ECO:0000256" key="13">
    <source>
        <dbReference type="ARBA" id="ARBA00022890"/>
    </source>
</evidence>
<sequence length="478" mass="55142">MARRPRGRYYHFRRGRWHRHRRHPRHRRGYGRRFRRRHYRGKHKRRSFNRYVKRLFFNPKPGFYTVRLPNPYNRQNIFFQGLILVPLGVDNLSAVSYKSEFCRVASITLSLRNLLLAVFPLDAISKAGGPIPDIITAYHTATEHQSQNLPPWTNMPQKGNASATPFDWWRWSLIMMRPEDNVRRAQFPYFPERVEDLLQILGGWHLFRHIKTTMVVMATRGMSGFDPVASLFVQDSYWLSRTGNPSIINENGNVKLQAPMPGGGVKGRIETSTITGPPCDEYMFPSFPPQWSDKTQPTQSFKQDNAFYCLACYPSFLTLSALGAPWAFPPTEKSVSRSSFNHHSVTGNNDPQGRRWMTFLPKPTALQVPNPTGHGETPTSSPGPTGPPPTPTEIDTPIGVLFLAQTSWGDFINHTWGTKPYNFGTTSDESPNFPPFSRDTQNRPWAVIKLKSKWQLGNKQRPYWYDTNWWKQSRTQFG</sequence>
<evidence type="ECO:0000256" key="4">
    <source>
        <dbReference type="ARBA" id="ARBA00018091"/>
    </source>
</evidence>
<keyword evidence="11" id="KW-1161">Viral attachment to host cell</keyword>
<evidence type="ECO:0000256" key="8">
    <source>
        <dbReference type="ARBA" id="ARBA00022562"/>
    </source>
</evidence>
<evidence type="ECO:0000256" key="18">
    <source>
        <dbReference type="ARBA" id="ARBA00030635"/>
    </source>
</evidence>
<organism evidence="22 23">
    <name type="scientific">Gyrovirus GyV8</name>
    <dbReference type="NCBI Taxonomy" id="1670973"/>
    <lineage>
        <taxon>Viruses</taxon>
        <taxon>Monodnaviria</taxon>
        <taxon>Shotokuvirae</taxon>
        <taxon>Commensaviricota</taxon>
        <taxon>Cardeaviricetes</taxon>
        <taxon>Sanitavirales</taxon>
        <taxon>Anelloviridae</taxon>
        <taxon>Gyrovirus</taxon>
        <taxon>Gyrovirus fulgla1</taxon>
    </lineage>
</organism>
<comment type="function">
    <text evidence="17">Self-assembles to form the virion icosahedral capsid with a T=1 symmetry. This very small capsid (25 nm in diameter) allows the virus to be very stable in the environment and resistant to some disinfectants, including detergents. Essential for the initial attachment to host receptors. After attachment, the virus is endocytosed and traffics to the nucleus. The capsid protein binds and transports the viral genome and Rep across the nuclear envelope.</text>
</comment>
<comment type="similarity">
    <text evidence="3">Belongs to the gyrovirus capsid protein family.</text>
</comment>
<proteinExistence type="inferred from homology"/>
<dbReference type="GO" id="GO:0042025">
    <property type="term" value="C:host cell nucleus"/>
    <property type="evidence" value="ECO:0007669"/>
    <property type="project" value="UniProtKB-SubCell"/>
</dbReference>
<evidence type="ECO:0000256" key="10">
    <source>
        <dbReference type="ARBA" id="ARBA00022595"/>
    </source>
</evidence>
<evidence type="ECO:0000256" key="6">
    <source>
        <dbReference type="ARBA" id="ARBA00022524"/>
    </source>
</evidence>
<dbReference type="GO" id="GO:0003677">
    <property type="term" value="F:DNA binding"/>
    <property type="evidence" value="ECO:0007669"/>
    <property type="project" value="UniProtKB-KW"/>
</dbReference>
<dbReference type="GO" id="GO:0075732">
    <property type="term" value="P:viral penetration into host nucleus"/>
    <property type="evidence" value="ECO:0007669"/>
    <property type="project" value="UniProtKB-KW"/>
</dbReference>
<keyword evidence="12" id="KW-0946">Virion</keyword>
<feature type="compositionally biased region" description="Polar residues" evidence="21">
    <location>
        <begin position="336"/>
        <end position="351"/>
    </location>
</feature>
<dbReference type="RefSeq" id="YP_009154717.1">
    <property type="nucleotide sequence ID" value="NC_027430.1"/>
</dbReference>
<dbReference type="GO" id="GO:0043657">
    <property type="term" value="C:host cell"/>
    <property type="evidence" value="ECO:0007669"/>
    <property type="project" value="GOC"/>
</dbReference>
<name>A0A0G4ANJ1_9VIRU</name>
<dbReference type="GO" id="GO:0019062">
    <property type="term" value="P:virion attachment to host cell"/>
    <property type="evidence" value="ECO:0007669"/>
    <property type="project" value="UniProtKB-KW"/>
</dbReference>
<keyword evidence="23" id="KW-1185">Reference proteome</keyword>
<accession>A0A0G4ANJ1</accession>
<evidence type="ECO:0000313" key="23">
    <source>
        <dbReference type="Proteomes" id="UP000110876"/>
    </source>
</evidence>
<evidence type="ECO:0000256" key="15">
    <source>
        <dbReference type="ARBA" id="ARBA00023125"/>
    </source>
</evidence>
<keyword evidence="16" id="KW-1160">Virus entry into host cell</keyword>
<dbReference type="KEGG" id="vg:24923353"/>
<dbReference type="Pfam" id="PF04162">
    <property type="entry name" value="Gyro_capsid"/>
    <property type="match status" value="1"/>
</dbReference>
<keyword evidence="15" id="KW-0238">DNA-binding</keyword>
<keyword evidence="7" id="KW-0167">Capsid protein</keyword>
<dbReference type="GeneID" id="24923353"/>
<evidence type="ECO:0000256" key="5">
    <source>
        <dbReference type="ARBA" id="ARBA00022431"/>
    </source>
</evidence>